<dbReference type="InterPro" id="IPR025671">
    <property type="entry name" value="HXXEE"/>
</dbReference>
<gene>
    <name evidence="2" type="ORF">SAMN05216565_110102</name>
</gene>
<organism evidence="2 3">
    <name type="scientific">Litchfieldia salsa</name>
    <dbReference type="NCBI Taxonomy" id="930152"/>
    <lineage>
        <taxon>Bacteria</taxon>
        <taxon>Bacillati</taxon>
        <taxon>Bacillota</taxon>
        <taxon>Bacilli</taxon>
        <taxon>Bacillales</taxon>
        <taxon>Bacillaceae</taxon>
        <taxon>Litchfieldia</taxon>
    </lineage>
</organism>
<dbReference type="Pfam" id="PF13787">
    <property type="entry name" value="HXXEE"/>
    <property type="match status" value="1"/>
</dbReference>
<keyword evidence="1" id="KW-0812">Transmembrane</keyword>
<proteinExistence type="predicted"/>
<dbReference type="AlphaFoldDB" id="A0A1H0WC98"/>
<keyword evidence="1" id="KW-0472">Membrane</keyword>
<dbReference type="EMBL" id="FNJU01000010">
    <property type="protein sequence ID" value="SDP88380.1"/>
    <property type="molecule type" value="Genomic_DNA"/>
</dbReference>
<dbReference type="RefSeq" id="WP_090857214.1">
    <property type="nucleotide sequence ID" value="NZ_FNJU01000010.1"/>
</dbReference>
<accession>A0A1H0WC98</accession>
<evidence type="ECO:0008006" key="4">
    <source>
        <dbReference type="Google" id="ProtNLM"/>
    </source>
</evidence>
<feature type="transmembrane region" description="Helical" evidence="1">
    <location>
        <begin position="98"/>
        <end position="118"/>
    </location>
</feature>
<evidence type="ECO:0000313" key="3">
    <source>
        <dbReference type="Proteomes" id="UP000199159"/>
    </source>
</evidence>
<protein>
    <recommendedName>
        <fullName evidence="4">HXXEE domain-containing protein</fullName>
    </recommendedName>
</protein>
<keyword evidence="1" id="KW-1133">Transmembrane helix</keyword>
<reference evidence="3" key="1">
    <citation type="submission" date="2016-10" db="EMBL/GenBank/DDBJ databases">
        <authorList>
            <person name="Varghese N."/>
            <person name="Submissions S."/>
        </authorList>
    </citation>
    <scope>NUCLEOTIDE SEQUENCE [LARGE SCALE GENOMIC DNA]</scope>
    <source>
        <strain evidence="3">IBRC-M10078</strain>
    </source>
</reference>
<feature type="transmembrane region" description="Helical" evidence="1">
    <location>
        <begin position="68"/>
        <end position="86"/>
    </location>
</feature>
<dbReference type="OrthoDB" id="2221824at2"/>
<evidence type="ECO:0000256" key="1">
    <source>
        <dbReference type="SAM" id="Phobius"/>
    </source>
</evidence>
<keyword evidence="3" id="KW-1185">Reference proteome</keyword>
<evidence type="ECO:0000313" key="2">
    <source>
        <dbReference type="EMBL" id="SDP88380.1"/>
    </source>
</evidence>
<sequence>MDYLIAFFCIAITLHNIEEAILLPKWSQQSSRFQKTVTSGEFRFAVIIITLLAYLSACSYLYIPESNFTRWGFIGFLGSMIFNAFFPHLLATVLMKKYAPGLVTGLLLNLPINSFIIYQMFAENLIVWKELILSTLIVGIILLALIPLLFKIGGKVSPIL</sequence>
<name>A0A1H0WC98_9BACI</name>
<dbReference type="Proteomes" id="UP000199159">
    <property type="component" value="Unassembled WGS sequence"/>
</dbReference>
<feature type="transmembrane region" description="Helical" evidence="1">
    <location>
        <begin position="44"/>
        <end position="63"/>
    </location>
</feature>
<feature type="transmembrane region" description="Helical" evidence="1">
    <location>
        <begin position="130"/>
        <end position="150"/>
    </location>
</feature>